<gene>
    <name evidence="2" type="ORF">CFD26_102014</name>
</gene>
<sequence length="529" mass="60328">MSAQRHAPPNLSQFAPRTGVIDTSCESQPARPNDGPQPSAKSKRRRRLSITEDQPEKDRIFFFVDSNSSSREKRAYVMRHHVQEKRRQRKHLHAHNTDDRRNNRPLRYLPWKQKTDERGNLNGTDAVRGIASETVSHGDALIQTGFPMPRPAFSASNTPFLTSPITSLDASRKDPFHSLPMVCSNDDLELVDYWTSKLGYWSGQNHYLKDQIFRTAMVHPLPFQAVILGYCARWKARAYNLKDSPQVRIHVGQATQNIEMIRKGLMDIDGDNLAMALTGLSLQEARFGSQQKAQEYAEQAVQIVRSQGGTRKGVQVFLHYVLYVGISPHPTVDKVGQRWLLTFLRGAEEMMHKQKSDAYLSSVPLRREAFQMDSLLFPLLSSGPRPSQVPQTSRLYVMRDVPSQEVCRTAALIYITAALWDFQDSPSKTSRFISHVCTVVKQHQLDRYPACETLVWLLLEEGYESEMRDPERAWSTGELLKTHKQLRPDLQFQFNEILLSLLMLTPPVRGIAAFEDELNAAAPESLEEF</sequence>
<feature type="region of interest" description="Disordered" evidence="1">
    <location>
        <begin position="1"/>
        <end position="52"/>
    </location>
</feature>
<comment type="caution">
    <text evidence="2">The sequence shown here is derived from an EMBL/GenBank/DDBJ whole genome shotgun (WGS) entry which is preliminary data.</text>
</comment>
<evidence type="ECO:0008006" key="4">
    <source>
        <dbReference type="Google" id="ProtNLM"/>
    </source>
</evidence>
<dbReference type="EMBL" id="NIDN02000048">
    <property type="protein sequence ID" value="RLL98622.1"/>
    <property type="molecule type" value="Genomic_DNA"/>
</dbReference>
<reference evidence="2 3" key="1">
    <citation type="submission" date="2018-08" db="EMBL/GenBank/DDBJ databases">
        <title>Draft genome sequences of two Aspergillus turcosus clinical strains isolated from bronchoalveolar lavage fluid: one azole-susceptible and the other azole-resistant.</title>
        <authorList>
            <person name="Parent-Michaud M."/>
            <person name="Dufresne P.J."/>
            <person name="Fournier E."/>
            <person name="Martineau C."/>
            <person name="Moreira S."/>
            <person name="Perkins V."/>
            <person name="De Repentigny L."/>
            <person name="Dufresne S.F."/>
        </authorList>
    </citation>
    <scope>NUCLEOTIDE SEQUENCE [LARGE SCALE GENOMIC DNA]</scope>
    <source>
        <strain evidence="2">HMR AF 1038</strain>
    </source>
</reference>
<dbReference type="PANTHER" id="PTHR37540">
    <property type="entry name" value="TRANSCRIPTION FACTOR (ACR-2), PUTATIVE-RELATED-RELATED"/>
    <property type="match status" value="1"/>
</dbReference>
<evidence type="ECO:0000256" key="1">
    <source>
        <dbReference type="SAM" id="MobiDB-lite"/>
    </source>
</evidence>
<name>A0A421D8Z2_9EURO</name>
<dbReference type="PANTHER" id="PTHR37540:SF10">
    <property type="entry name" value="SIGMA-70 REGION 2 FAMILY PROTEIN"/>
    <property type="match status" value="1"/>
</dbReference>
<dbReference type="Proteomes" id="UP000215289">
    <property type="component" value="Unassembled WGS sequence"/>
</dbReference>
<dbReference type="OrthoDB" id="4206571at2759"/>
<evidence type="ECO:0000313" key="2">
    <source>
        <dbReference type="EMBL" id="RLL98622.1"/>
    </source>
</evidence>
<protein>
    <recommendedName>
        <fullName evidence="4">Transcription factor domain-containing protein</fullName>
    </recommendedName>
</protein>
<keyword evidence="3" id="KW-1185">Reference proteome</keyword>
<dbReference type="AlphaFoldDB" id="A0A421D8Z2"/>
<feature type="compositionally biased region" description="Basic residues" evidence="1">
    <location>
        <begin position="80"/>
        <end position="94"/>
    </location>
</feature>
<feature type="region of interest" description="Disordered" evidence="1">
    <location>
        <begin position="80"/>
        <end position="106"/>
    </location>
</feature>
<evidence type="ECO:0000313" key="3">
    <source>
        <dbReference type="Proteomes" id="UP000215289"/>
    </source>
</evidence>
<accession>A0A421D8Z2</accession>
<proteinExistence type="predicted"/>
<organism evidence="2 3">
    <name type="scientific">Aspergillus turcosus</name>
    <dbReference type="NCBI Taxonomy" id="1245748"/>
    <lineage>
        <taxon>Eukaryota</taxon>
        <taxon>Fungi</taxon>
        <taxon>Dikarya</taxon>
        <taxon>Ascomycota</taxon>
        <taxon>Pezizomycotina</taxon>
        <taxon>Eurotiomycetes</taxon>
        <taxon>Eurotiomycetidae</taxon>
        <taxon>Eurotiales</taxon>
        <taxon>Aspergillaceae</taxon>
        <taxon>Aspergillus</taxon>
        <taxon>Aspergillus subgen. Fumigati</taxon>
    </lineage>
</organism>